<dbReference type="Proteomes" id="UP000230605">
    <property type="component" value="Chromosome 1"/>
</dbReference>
<dbReference type="EMBL" id="LKMD01000100">
    <property type="protein sequence ID" value="PIB01417.1"/>
    <property type="molecule type" value="Genomic_DNA"/>
</dbReference>
<evidence type="ECO:0000313" key="1">
    <source>
        <dbReference type="EMBL" id="PIB01417.1"/>
    </source>
</evidence>
<dbReference type="AlphaFoldDB" id="A0A2G5I9C7"/>
<reference evidence="1 3" key="1">
    <citation type="submission" date="2015-10" db="EMBL/GenBank/DDBJ databases">
        <title>The cercosporin biosynthetic gene cluster was horizontally transferred to several fungal lineages and shown to be expanded in Cercospora beticola based on microsynteny with recipient genomes.</title>
        <authorList>
            <person name="De Jonge R."/>
            <person name="Ebert M.K."/>
            <person name="Suttle J.C."/>
            <person name="Jurick Ii W.M."/>
            <person name="Secor G.A."/>
            <person name="Thomma B.P."/>
            <person name="Van De Peer Y."/>
            <person name="Bolton M.D."/>
        </authorList>
    </citation>
    <scope>NUCLEOTIDE SEQUENCE [LARGE SCALE GENOMIC DNA]</scope>
    <source>
        <strain evidence="1 3">09-40</strain>
    </source>
</reference>
<protein>
    <submittedName>
        <fullName evidence="1">Uncharacterized protein</fullName>
    </submittedName>
</protein>
<keyword evidence="4" id="KW-1185">Reference proteome</keyword>
<evidence type="ECO:0000313" key="4">
    <source>
        <dbReference type="Proteomes" id="UP001302367"/>
    </source>
</evidence>
<organism evidence="1 3">
    <name type="scientific">Cercospora beticola</name>
    <name type="common">Sugarbeet leaf spot fungus</name>
    <dbReference type="NCBI Taxonomy" id="122368"/>
    <lineage>
        <taxon>Eukaryota</taxon>
        <taxon>Fungi</taxon>
        <taxon>Dikarya</taxon>
        <taxon>Ascomycota</taxon>
        <taxon>Pezizomycotina</taxon>
        <taxon>Dothideomycetes</taxon>
        <taxon>Dothideomycetidae</taxon>
        <taxon>Mycosphaerellales</taxon>
        <taxon>Mycosphaerellaceae</taxon>
        <taxon>Cercospora</taxon>
    </lineage>
</organism>
<dbReference type="Proteomes" id="UP001302367">
    <property type="component" value="Chromosome 2"/>
</dbReference>
<evidence type="ECO:0000313" key="3">
    <source>
        <dbReference type="Proteomes" id="UP000230605"/>
    </source>
</evidence>
<gene>
    <name evidence="1" type="ORF">CB0940_02214</name>
    <name evidence="2" type="ORF">RHO25_002242</name>
</gene>
<evidence type="ECO:0000313" key="2">
    <source>
        <dbReference type="EMBL" id="WPA97632.1"/>
    </source>
</evidence>
<dbReference type="EMBL" id="CP134185">
    <property type="protein sequence ID" value="WPA97632.1"/>
    <property type="molecule type" value="Genomic_DNA"/>
</dbReference>
<name>A0A2G5I9C7_CERBT</name>
<sequence>METAGYESDTAALLENIADYLAPYSHYTLIQMVWRDFLIPAAVEGDDEELINHGGHLMLMLQGEEPQVYPHYTLKALITDQDPYDEENYASDSELFDAAYTNIDPQGPGWDEQ</sequence>
<reference evidence="2 4" key="2">
    <citation type="submission" date="2023-09" db="EMBL/GenBank/DDBJ databases">
        <title>Complete-Gapless Cercospora beticola genome.</title>
        <authorList>
            <person name="Wyatt N.A."/>
            <person name="Spanner R.E."/>
            <person name="Bolton M.D."/>
        </authorList>
    </citation>
    <scope>NUCLEOTIDE SEQUENCE [LARGE SCALE GENOMIC DNA]</scope>
    <source>
        <strain evidence="2">Cb09-40</strain>
    </source>
</reference>
<accession>A0A2G5I9C7</accession>
<proteinExistence type="predicted"/>